<dbReference type="Pfam" id="PF18101">
    <property type="entry name" value="Pan3_CK"/>
    <property type="match status" value="1"/>
</dbReference>
<feature type="coiled-coil region" evidence="6">
    <location>
        <begin position="497"/>
        <end position="535"/>
    </location>
</feature>
<evidence type="ECO:0000256" key="4">
    <source>
        <dbReference type="ARBA" id="ARBA00022840"/>
    </source>
</evidence>
<dbReference type="GO" id="GO:0005524">
    <property type="term" value="F:ATP binding"/>
    <property type="evidence" value="ECO:0007669"/>
    <property type="project" value="UniProtKB-UniRule"/>
</dbReference>
<dbReference type="GO" id="GO:0004672">
    <property type="term" value="F:protein kinase activity"/>
    <property type="evidence" value="ECO:0007669"/>
    <property type="project" value="InterPro"/>
</dbReference>
<accession>A0A1B6C5K5</accession>
<evidence type="ECO:0000256" key="7">
    <source>
        <dbReference type="SAM" id="MobiDB-lite"/>
    </source>
</evidence>
<comment type="domain">
    <text evidence="6">The pseudokinase domain, the coiled-coil (CC), and C-terminal knob domain (CK) form a structural unit (PKC) that forms an extensive high-affinity interaction surface for PAN2.</text>
</comment>
<evidence type="ECO:0000256" key="5">
    <source>
        <dbReference type="ARBA" id="ARBA00023054"/>
    </source>
</evidence>
<reference evidence="9" key="1">
    <citation type="submission" date="2015-12" db="EMBL/GenBank/DDBJ databases">
        <title>De novo transcriptome assembly of four potential Pierce s Disease insect vectors from Arizona vineyards.</title>
        <authorList>
            <person name="Tassone E.E."/>
        </authorList>
    </citation>
    <scope>NUCLEOTIDE SEQUENCE</scope>
</reference>
<dbReference type="GO" id="GO:0008143">
    <property type="term" value="F:poly(A) binding"/>
    <property type="evidence" value="ECO:0007669"/>
    <property type="project" value="TreeGrafter"/>
</dbReference>
<comment type="similarity">
    <text evidence="6">Belongs to the protein kinase superfamily. PAN3 family.</text>
</comment>
<feature type="region of interest" description="Knob domain" evidence="6">
    <location>
        <begin position="536"/>
        <end position="635"/>
    </location>
</feature>
<evidence type="ECO:0000256" key="2">
    <source>
        <dbReference type="ARBA" id="ARBA00022664"/>
    </source>
</evidence>
<comment type="function">
    <text evidence="6">Regulatory subunit of the poly(A)-nuclease (PAN) deadenylation complex, one of two cytoplasmic mRNA deadenylases involved in general and miRNA-mediated mRNA turnover. PAN specifically shortens poly(A) tails of RNA and the activity is stimulated by poly(A)-binding protein (PABP). PAN deadenylation is followed by rapid degradation of the shortened mRNA tails by the CCR4-NOT complex. Deadenylated mRNAs are then degraded by two alternative mechanisms, namely exosome-mediated 3'-5' exonucleolytic degradation, or deadenlyation-dependent mRNA decaping and subsequent 5'-3' exonucleolytic degradation by XRN1. PAN3 acts as a positive regulator for PAN activity, recruiting the catalytic subunit PAN2 to mRNA via its interaction with RNA and PABP, and to miRNA targets via its interaction with GW182 family proteins.</text>
</comment>
<dbReference type="InterPro" id="IPR011009">
    <property type="entry name" value="Kinase-like_dom_sf"/>
</dbReference>
<evidence type="ECO:0000256" key="1">
    <source>
        <dbReference type="ARBA" id="ARBA00022490"/>
    </source>
</evidence>
<dbReference type="InterPro" id="IPR030844">
    <property type="entry name" value="PAN3"/>
</dbReference>
<dbReference type="FunFam" id="1.20.5.5160:FF:000002">
    <property type="entry name" value="PAN2-PAN3 deadenylation complex subunit PAN3"/>
    <property type="match status" value="1"/>
</dbReference>
<feature type="region of interest" description="Disordered" evidence="7">
    <location>
        <begin position="66"/>
        <end position="98"/>
    </location>
</feature>
<dbReference type="AlphaFoldDB" id="A0A1B6C5K5"/>
<dbReference type="FunFam" id="1.10.287.3700:FF:000001">
    <property type="entry name" value="PAN2-PAN3 deadenylation complex subunit PAN3"/>
    <property type="match status" value="1"/>
</dbReference>
<gene>
    <name evidence="6" type="primary">PAN3</name>
    <name evidence="9" type="ORF">g.10251</name>
</gene>
<sequence length="635" mass="70729">MDPIFLSYSQVNGVPQESKLATYMKHQNEGSQSGVTSQSTTKNTLTFDQIPVSLKKVVGQTGEFIPRTNINNSPSGAYSSRSSLVESPSSTPPTTPAPLIITCSPTQLLDKTTTTYQENVGGTTYFYPAAVSGTSGDVNSSMVEESNVAEDSSVVSAAAITMFPGTPPHVKTAKSHLAAGEATFYIADDLKLELQHKNAITLLQSNVNTYPDIPNEVDNYQDLCPLESLQSIHKTQLVNYLSSTFKATNIKTGVRYCLRRIHGFRLPNTKCMMLVDMWKKLTHSNIVQLREVFTTKAFGDHSMVFVYDYHPESETLLARHFSNNEPLNGYADHFSSNPNAPRPYSHQKNTLLRQQQGSLLPESIIWSYVIQLTGALRVIHAAGLASRSLDPSKVLLSGRSRLRISFVGISDVLMFDSTATNPLALIPHYQQDDLTALGKLLLALACRSLLAVQRENLQTSMDLMSRSYSSDLRHLIMYLLSGQPRRTVVDLMPMIGARYYSQLDAVQMHADILESEVSKEMENGRLCRLLVKLGTINERPELNLDPTWAETGDRYMLKLFRDYLLHQVTEDGRPWLDMSHIVHCLNKLESGSQEKICLMSRDEQSILVVTYSELKHCLEQSFQELMSAASVTKAA</sequence>
<dbReference type="HAMAP" id="MF_03181">
    <property type="entry name" value="PAN3"/>
    <property type="match status" value="1"/>
</dbReference>
<feature type="compositionally biased region" description="Low complexity" evidence="7">
    <location>
        <begin position="79"/>
        <end position="89"/>
    </location>
</feature>
<keyword evidence="3 6" id="KW-0547">Nucleotide-binding</keyword>
<feature type="binding site" evidence="6">
    <location>
        <begin position="392"/>
        <end position="393"/>
    </location>
    <ligand>
        <name>ATP</name>
        <dbReference type="ChEBI" id="CHEBI:30616"/>
    </ligand>
</feature>
<evidence type="ECO:0000313" key="9">
    <source>
        <dbReference type="EMBL" id="JAS08783.1"/>
    </source>
</evidence>
<keyword evidence="4 6" id="KW-0067">ATP-binding</keyword>
<dbReference type="PROSITE" id="PS50011">
    <property type="entry name" value="PROTEIN_KINASE_DOM"/>
    <property type="match status" value="1"/>
</dbReference>
<dbReference type="EMBL" id="GEDC01028515">
    <property type="protein sequence ID" value="JAS08783.1"/>
    <property type="molecule type" value="Transcribed_RNA"/>
</dbReference>
<dbReference type="PANTHER" id="PTHR12272">
    <property type="entry name" value="DEADENYLATION COMPLEX SUBUNIT PAN3"/>
    <property type="match status" value="1"/>
</dbReference>
<comment type="domain">
    <text evidence="6">The N-terminal zinc finger binds to poly(A) RNA.</text>
</comment>
<dbReference type="SUPFAM" id="SSF56112">
    <property type="entry name" value="Protein kinase-like (PK-like)"/>
    <property type="match status" value="1"/>
</dbReference>
<comment type="subunit">
    <text evidence="6">Homodimer. Forms a heterotrimer with a catalytic subunit PAN2 to form the poly(A)-nuclease (PAN) deadenylation complex. Interacts (via PAM-2 motif) with poly(A)-binding protein (via PABC domain), conferring substrate specificity of the enzyme complex.</text>
</comment>
<evidence type="ECO:0000259" key="8">
    <source>
        <dbReference type="PROSITE" id="PS50011"/>
    </source>
</evidence>
<dbReference type="Gene3D" id="1.10.287.3700">
    <property type="match status" value="1"/>
</dbReference>
<feature type="binding site" evidence="6">
    <location>
        <position position="259"/>
    </location>
    <ligand>
        <name>ATP</name>
        <dbReference type="ChEBI" id="CHEBI:30616"/>
    </ligand>
</feature>
<protein>
    <recommendedName>
        <fullName evidence="6">PAN2-PAN3 deadenylation complex subunit PAN3</fullName>
    </recommendedName>
    <alternativeName>
        <fullName evidence="6">PAB1P-dependent poly(A)-specific ribonuclease</fullName>
    </alternativeName>
    <alternativeName>
        <fullName evidence="6">Poly(A)-nuclease deadenylation complex subunit 3</fullName>
        <shortName evidence="6">PAN deadenylation complex subunit 3</shortName>
    </alternativeName>
</protein>
<comment type="domain">
    <text evidence="6">Contains a pseudokinase domain. The protein kinase domain is predicted to be catalytically inactive because some of the residues important for catalytic activity are substituted and it lacks the equivalent of the binding site for a peptide substrate. However, it has retained an ATP-binding site and ATP-binding is required for mRNA degradation, stimulating the activity of the PAN2 nuclease in vitro. The nucleotide-binding site is juxtaposed to the RNase active site of PAN2 in the complex and may actually bind nucleosides of a poly(A) RNA rather than ATP, feeding the poly(A)-tail to the active site of the deadenylase and thus increasing the efficiency with which this distributive enzyme degrades oligo(A) RNAs.</text>
</comment>
<dbReference type="GO" id="GO:0000289">
    <property type="term" value="P:nuclear-transcribed mRNA poly(A) tail shortening"/>
    <property type="evidence" value="ECO:0007669"/>
    <property type="project" value="UniProtKB-UniRule"/>
</dbReference>
<feature type="compositionally biased region" description="Polar residues" evidence="7">
    <location>
        <begin position="68"/>
        <end position="78"/>
    </location>
</feature>
<dbReference type="Gene3D" id="1.20.5.5160">
    <property type="match status" value="1"/>
</dbReference>
<dbReference type="InterPro" id="IPR000719">
    <property type="entry name" value="Prot_kinase_dom"/>
</dbReference>
<keyword evidence="5 6" id="KW-0175">Coiled coil</keyword>
<comment type="subcellular location">
    <subcellularLocation>
        <location evidence="6">Cytoplasm</location>
        <location evidence="6">P-body</location>
    </subcellularLocation>
</comment>
<proteinExistence type="inferred from homology"/>
<evidence type="ECO:0000256" key="3">
    <source>
        <dbReference type="ARBA" id="ARBA00022741"/>
    </source>
</evidence>
<dbReference type="GO" id="GO:0031251">
    <property type="term" value="C:PAN complex"/>
    <property type="evidence" value="ECO:0007669"/>
    <property type="project" value="UniProtKB-UniRule"/>
</dbReference>
<dbReference type="GO" id="GO:0000932">
    <property type="term" value="C:P-body"/>
    <property type="evidence" value="ECO:0007669"/>
    <property type="project" value="UniProtKB-SubCell"/>
</dbReference>
<organism evidence="9">
    <name type="scientific">Clastoptera arizonana</name>
    <name type="common">Arizona spittle bug</name>
    <dbReference type="NCBI Taxonomy" id="38151"/>
    <lineage>
        <taxon>Eukaryota</taxon>
        <taxon>Metazoa</taxon>
        <taxon>Ecdysozoa</taxon>
        <taxon>Arthropoda</taxon>
        <taxon>Hexapoda</taxon>
        <taxon>Insecta</taxon>
        <taxon>Pterygota</taxon>
        <taxon>Neoptera</taxon>
        <taxon>Paraneoptera</taxon>
        <taxon>Hemiptera</taxon>
        <taxon>Auchenorrhyncha</taxon>
        <taxon>Cercopoidea</taxon>
        <taxon>Clastopteridae</taxon>
        <taxon>Clastoptera</taxon>
    </lineage>
</organism>
<dbReference type="InterPro" id="IPR041332">
    <property type="entry name" value="Pan3_CK"/>
</dbReference>
<dbReference type="GO" id="GO:0010606">
    <property type="term" value="P:positive regulation of cytoplasmic mRNA processing body assembly"/>
    <property type="evidence" value="ECO:0007669"/>
    <property type="project" value="UniProtKB-UniRule"/>
</dbReference>
<dbReference type="PANTHER" id="PTHR12272:SF11">
    <property type="entry name" value="PAN2-PAN3 DEADENYLATION COMPLEX SUBUNIT PAN3"/>
    <property type="match status" value="1"/>
</dbReference>
<comment type="caution">
    <text evidence="6">Lacks conserved residue(s) required for the propagation of feature annotation.</text>
</comment>
<feature type="binding site" evidence="6">
    <location>
        <begin position="308"/>
        <end position="315"/>
    </location>
    <ligand>
        <name>ATP</name>
        <dbReference type="ChEBI" id="CHEBI:30616"/>
    </ligand>
</feature>
<feature type="domain" description="Protein kinase" evidence="8">
    <location>
        <begin position="230"/>
        <end position="500"/>
    </location>
</feature>
<dbReference type="GO" id="GO:0006397">
    <property type="term" value="P:mRNA processing"/>
    <property type="evidence" value="ECO:0007669"/>
    <property type="project" value="UniProtKB-KW"/>
</dbReference>
<keyword evidence="1 6" id="KW-0963">Cytoplasm</keyword>
<keyword evidence="2 6" id="KW-0507">mRNA processing</keyword>
<dbReference type="Gene3D" id="1.10.510.10">
    <property type="entry name" value="Transferase(Phosphotransferase) domain 1"/>
    <property type="match status" value="1"/>
</dbReference>
<dbReference type="FunFam" id="1.10.510.10:FF:000451">
    <property type="entry name" value="PAN2-PAN3 deadenylation complex subunit PAN3"/>
    <property type="match status" value="1"/>
</dbReference>
<name>A0A1B6C5K5_9HEMI</name>
<evidence type="ECO:0000256" key="6">
    <source>
        <dbReference type="HAMAP-Rule" id="MF_03181"/>
    </source>
</evidence>